<dbReference type="AlphaFoldDB" id="A0A3M3BB09"/>
<evidence type="ECO:0000313" key="1">
    <source>
        <dbReference type="EMBL" id="RMM09898.1"/>
    </source>
</evidence>
<evidence type="ECO:0000313" key="2">
    <source>
        <dbReference type="Proteomes" id="UP000278587"/>
    </source>
</evidence>
<sequence>MSPITMIEGLSDAERELVIKGLQALRRERGFAWNVACDVAARSNVTVSPSLSLYGVVRPNRRKFREHDCCYLLPFRRIGQ</sequence>
<dbReference type="Proteomes" id="UP000278587">
    <property type="component" value="Unassembled WGS sequence"/>
</dbReference>
<gene>
    <name evidence="1" type="ORF">ALQ84_200276</name>
</gene>
<comment type="caution">
    <text evidence="1">The sequence shown here is derived from an EMBL/GenBank/DDBJ whole genome shotgun (WGS) entry which is preliminary data.</text>
</comment>
<accession>A0A3M3BB09</accession>
<name>A0A3M3BB09_9PSED</name>
<proteinExistence type="predicted"/>
<protein>
    <submittedName>
        <fullName evidence="1">Uncharacterized protein</fullName>
    </submittedName>
</protein>
<dbReference type="EMBL" id="RBOC01000086">
    <property type="protein sequence ID" value="RMM09898.1"/>
    <property type="molecule type" value="Genomic_DNA"/>
</dbReference>
<reference evidence="1 2" key="1">
    <citation type="submission" date="2018-08" db="EMBL/GenBank/DDBJ databases">
        <title>Recombination of ecologically and evolutionarily significant loci maintains genetic cohesion in the Pseudomonas syringae species complex.</title>
        <authorList>
            <person name="Dillon M."/>
            <person name="Thakur S."/>
            <person name="Almeida R.N.D."/>
            <person name="Weir B.S."/>
            <person name="Guttman D.S."/>
        </authorList>
    </citation>
    <scope>NUCLEOTIDE SEQUENCE [LARGE SCALE GENOMIC DNA]</scope>
    <source>
        <strain evidence="1 2">ICMP 4086</strain>
    </source>
</reference>
<organism evidence="1 2">
    <name type="scientific">Pseudomonas caricapapayae</name>
    <dbReference type="NCBI Taxonomy" id="46678"/>
    <lineage>
        <taxon>Bacteria</taxon>
        <taxon>Pseudomonadati</taxon>
        <taxon>Pseudomonadota</taxon>
        <taxon>Gammaproteobacteria</taxon>
        <taxon>Pseudomonadales</taxon>
        <taxon>Pseudomonadaceae</taxon>
        <taxon>Pseudomonas</taxon>
    </lineage>
</organism>